<dbReference type="EMBL" id="OV121134">
    <property type="protein sequence ID" value="CAH0552464.1"/>
    <property type="molecule type" value="Genomic_DNA"/>
</dbReference>
<reference evidence="3" key="1">
    <citation type="submission" date="2021-12" db="EMBL/GenBank/DDBJ databases">
        <authorList>
            <person name="King R."/>
        </authorList>
    </citation>
    <scope>NUCLEOTIDE SEQUENCE</scope>
</reference>
<organism evidence="3 4">
    <name type="scientific">Brassicogethes aeneus</name>
    <name type="common">Rape pollen beetle</name>
    <name type="synonym">Meligethes aeneus</name>
    <dbReference type="NCBI Taxonomy" id="1431903"/>
    <lineage>
        <taxon>Eukaryota</taxon>
        <taxon>Metazoa</taxon>
        <taxon>Ecdysozoa</taxon>
        <taxon>Arthropoda</taxon>
        <taxon>Hexapoda</taxon>
        <taxon>Insecta</taxon>
        <taxon>Pterygota</taxon>
        <taxon>Neoptera</taxon>
        <taxon>Endopterygota</taxon>
        <taxon>Coleoptera</taxon>
        <taxon>Polyphaga</taxon>
        <taxon>Cucujiformia</taxon>
        <taxon>Nitidulidae</taxon>
        <taxon>Meligethinae</taxon>
        <taxon>Brassicogethes</taxon>
    </lineage>
</organism>
<evidence type="ECO:0000313" key="4">
    <source>
        <dbReference type="Proteomes" id="UP001154078"/>
    </source>
</evidence>
<dbReference type="OrthoDB" id="6759773at2759"/>
<feature type="domain" description="DUF4806" evidence="2">
    <location>
        <begin position="405"/>
        <end position="478"/>
    </location>
</feature>
<dbReference type="PANTHER" id="PTHR33053">
    <property type="entry name" value="PROTEIN, PUTATIVE-RELATED"/>
    <property type="match status" value="1"/>
</dbReference>
<keyword evidence="1" id="KW-0175">Coiled coil</keyword>
<dbReference type="InterPro" id="IPR032071">
    <property type="entry name" value="DUF4806"/>
</dbReference>
<evidence type="ECO:0000259" key="2">
    <source>
        <dbReference type="Pfam" id="PF16064"/>
    </source>
</evidence>
<proteinExistence type="predicted"/>
<gene>
    <name evidence="3" type="ORF">MELIAE_LOCUS4677</name>
</gene>
<dbReference type="AlphaFoldDB" id="A0A9P0B250"/>
<feature type="coiled-coil region" evidence="1">
    <location>
        <begin position="354"/>
        <end position="384"/>
    </location>
</feature>
<dbReference type="Pfam" id="PF16064">
    <property type="entry name" value="DUF4806"/>
    <property type="match status" value="1"/>
</dbReference>
<dbReference type="PANTHER" id="PTHR33053:SF24">
    <property type="entry name" value="TRANSPOSASE DOMAIN-CONTAINING PROTEIN"/>
    <property type="match status" value="1"/>
</dbReference>
<accession>A0A9P0B250</accession>
<evidence type="ECO:0000313" key="3">
    <source>
        <dbReference type="EMBL" id="CAH0552464.1"/>
    </source>
</evidence>
<sequence>MFCDLLALFNVSTVVNKYLMKNRHNIDNMDNINNVDNVENQSSALKTNLANMYIGRGERILLFNIVKNINKGKSKSASVILTSEETGILKSTIWFNIIQMEKEKKLVLTMNKSKVLSKRRRNEIAQKAAEAFLKDLKHVNDRPTINHVVRNLTPSSNGSSSPDITDLECINNTPGHEEPCRGRKFCHFGLKSGLMHILNKNDLNCSKIFLNFNVDGLPISKNSTKQFWPILCSIVDLPDSPFLVSLYEGFGKPHNINDLLEPFVIELLEIMQSKIEINGISYEVEINSFNVTHPQRQQWQRQVVITLIMAAVKTNLELRTNDNFRRCFPKQHKEQRSILEQLPIDMVQTFPIEISSLKQEVSELKELVEQLKSSSDDVANLLAAINQREGVESNNDLKDIFDTLLPISTIDDLKSLDELLKVEENATYFTKTIRKIGGKDFKHMLTNVIKELFRLEVQKKINWSGQNSKHALKDTVTAVTIINVATTSYSCTKTEVLHHFKYLFQHTYDRVKSQATTTHTHRAPRSVLDTKDIRTRTAVVPARGSNFSKKDYLIKKCRYTLEQKVQILIWHFAGNSEREIQRLFAGMFEARPNRETIRRTVNNCLFEHLI</sequence>
<protein>
    <recommendedName>
        <fullName evidence="2">DUF4806 domain-containing protein</fullName>
    </recommendedName>
</protein>
<name>A0A9P0B250_BRAAE</name>
<evidence type="ECO:0000256" key="1">
    <source>
        <dbReference type="SAM" id="Coils"/>
    </source>
</evidence>
<keyword evidence="4" id="KW-1185">Reference proteome</keyword>
<dbReference type="Proteomes" id="UP001154078">
    <property type="component" value="Chromosome 3"/>
</dbReference>